<protein>
    <submittedName>
        <fullName evidence="2">Uncharacterized protein</fullName>
    </submittedName>
</protein>
<dbReference type="EMBL" id="JBEHCU010001010">
    <property type="protein sequence ID" value="KAL1403907.1"/>
    <property type="molecule type" value="Genomic_DNA"/>
</dbReference>
<name>A0ABD1DW90_CULPP</name>
<proteinExistence type="predicted"/>
<organism evidence="2 3">
    <name type="scientific">Culex pipiens pipiens</name>
    <name type="common">Northern house mosquito</name>
    <dbReference type="NCBI Taxonomy" id="38569"/>
    <lineage>
        <taxon>Eukaryota</taxon>
        <taxon>Metazoa</taxon>
        <taxon>Ecdysozoa</taxon>
        <taxon>Arthropoda</taxon>
        <taxon>Hexapoda</taxon>
        <taxon>Insecta</taxon>
        <taxon>Pterygota</taxon>
        <taxon>Neoptera</taxon>
        <taxon>Endopterygota</taxon>
        <taxon>Diptera</taxon>
        <taxon>Nematocera</taxon>
        <taxon>Culicoidea</taxon>
        <taxon>Culicidae</taxon>
        <taxon>Culicinae</taxon>
        <taxon>Culicini</taxon>
        <taxon>Culex</taxon>
        <taxon>Culex</taxon>
    </lineage>
</organism>
<comment type="caution">
    <text evidence="2">The sequence shown here is derived from an EMBL/GenBank/DDBJ whole genome shotgun (WGS) entry which is preliminary data.</text>
</comment>
<dbReference type="Proteomes" id="UP001562425">
    <property type="component" value="Unassembled WGS sequence"/>
</dbReference>
<evidence type="ECO:0000313" key="2">
    <source>
        <dbReference type="EMBL" id="KAL1403907.1"/>
    </source>
</evidence>
<dbReference type="AlphaFoldDB" id="A0ABD1DW90"/>
<accession>A0ABD1DW90</accession>
<evidence type="ECO:0000313" key="3">
    <source>
        <dbReference type="Proteomes" id="UP001562425"/>
    </source>
</evidence>
<reference evidence="2 3" key="1">
    <citation type="submission" date="2024-05" db="EMBL/GenBank/DDBJ databases">
        <title>Culex pipiens pipiens assembly and annotation.</title>
        <authorList>
            <person name="Alout H."/>
            <person name="Durand T."/>
        </authorList>
    </citation>
    <scope>NUCLEOTIDE SEQUENCE [LARGE SCALE GENOMIC DNA]</scope>
    <source>
        <strain evidence="2">HA-2024</strain>
        <tissue evidence="2">Whole body</tissue>
    </source>
</reference>
<sequence>QISANQDPRFPLKNQITATANDRHQHAEVTDSTPKAIRRMSIQEPPEDPARDHVAPV</sequence>
<evidence type="ECO:0000256" key="1">
    <source>
        <dbReference type="SAM" id="MobiDB-lite"/>
    </source>
</evidence>
<feature type="compositionally biased region" description="Basic and acidic residues" evidence="1">
    <location>
        <begin position="48"/>
        <end position="57"/>
    </location>
</feature>
<feature type="non-terminal residue" evidence="2">
    <location>
        <position position="1"/>
    </location>
</feature>
<gene>
    <name evidence="2" type="ORF">pipiens_019149</name>
</gene>
<feature type="region of interest" description="Disordered" evidence="1">
    <location>
        <begin position="1"/>
        <end position="57"/>
    </location>
</feature>
<keyword evidence="3" id="KW-1185">Reference proteome</keyword>